<keyword evidence="10 11" id="KW-0472">Membrane</keyword>
<dbReference type="RefSeq" id="WP_134243395.1">
    <property type="nucleotide sequence ID" value="NZ_SNTY01000009.1"/>
</dbReference>
<evidence type="ECO:0000256" key="3">
    <source>
        <dbReference type="ARBA" id="ARBA00007931"/>
    </source>
</evidence>
<evidence type="ECO:0000256" key="7">
    <source>
        <dbReference type="ARBA" id="ARBA00022833"/>
    </source>
</evidence>
<comment type="cofactor">
    <cofactor evidence="1 11">
        <name>Zn(2+)</name>
        <dbReference type="ChEBI" id="CHEBI:29105"/>
    </cofactor>
</comment>
<comment type="subcellular location">
    <subcellularLocation>
        <location evidence="2">Membrane</location>
        <topology evidence="2">Multi-pass membrane protein</topology>
    </subcellularLocation>
</comment>
<evidence type="ECO:0000313" key="13">
    <source>
        <dbReference type="EMBL" id="TEU30367.1"/>
    </source>
</evidence>
<dbReference type="EMBL" id="SNTY01000009">
    <property type="protein sequence ID" value="TEU30367.1"/>
    <property type="molecule type" value="Genomic_DNA"/>
</dbReference>
<evidence type="ECO:0000256" key="6">
    <source>
        <dbReference type="ARBA" id="ARBA00022801"/>
    </source>
</evidence>
<dbReference type="GO" id="GO:0046872">
    <property type="term" value="F:metal ion binding"/>
    <property type="evidence" value="ECO:0007669"/>
    <property type="project" value="UniProtKB-KW"/>
</dbReference>
<dbReference type="PROSITE" id="PS50106">
    <property type="entry name" value="PDZ"/>
    <property type="match status" value="1"/>
</dbReference>
<keyword evidence="6 11" id="KW-0378">Hydrolase</keyword>
<evidence type="ECO:0000256" key="11">
    <source>
        <dbReference type="RuleBase" id="RU362031"/>
    </source>
</evidence>
<dbReference type="SMART" id="SM00228">
    <property type="entry name" value="PDZ"/>
    <property type="match status" value="2"/>
</dbReference>
<comment type="caution">
    <text evidence="13">The sequence shown here is derived from an EMBL/GenBank/DDBJ whole genome shotgun (WGS) entry which is preliminary data.</text>
</comment>
<dbReference type="InterPro" id="IPR008915">
    <property type="entry name" value="Peptidase_M50"/>
</dbReference>
<protein>
    <recommendedName>
        <fullName evidence="11">Zinc metalloprotease</fullName>
        <ecNumber evidence="11">3.4.24.-</ecNumber>
    </recommendedName>
</protein>
<dbReference type="GO" id="GO:0016020">
    <property type="term" value="C:membrane"/>
    <property type="evidence" value="ECO:0007669"/>
    <property type="project" value="UniProtKB-SubCell"/>
</dbReference>
<evidence type="ECO:0000256" key="2">
    <source>
        <dbReference type="ARBA" id="ARBA00004141"/>
    </source>
</evidence>
<dbReference type="InterPro" id="IPR041489">
    <property type="entry name" value="PDZ_6"/>
</dbReference>
<accession>A0A4Y7XEX8</accession>
<sequence length="451" mass="49650">MNIVFIILAAIVLLGPLIAIHEFGHFWVARRMGVKVLVYSIGFGPTLLKWHGKDGVCYQLAAIPLGGYVRMADEREGEVAAEDIPYAFNRQSAWSRIAIVAAGPLINLLFAIVLYWILFLPASEQLNTRIGQIQPHSPAAQAGLQVGDKITAVDGTQTLTWENLNYALVERMGETGSIQITAERHQQLQTYNLPIQNFMRTSGQNPLEQLGFLPYQPDIKPVIGEVTPHEAAANQGLKAGDQIVQINQRPINQWFQVTQIVRSHPEQVLVFDIVRDGKPLQLKVMPKGKKDAVGTEYGFLGASAKVENYKIPTEYTQTVQYSPLTALGMAANQTWQLSVITVQAMGKMFTGKIGLENLSGPVTIANMAGQSAEMGWQPFIRLMALMSVSLGILNLLPIPVLDGGHIVYYFIEALRGKPVSEQIQMIGLRIGIVLLGALMILALFNDFARLI</sequence>
<feature type="transmembrane region" description="Helical" evidence="11">
    <location>
        <begin position="384"/>
        <end position="411"/>
    </location>
</feature>
<keyword evidence="4 13" id="KW-0645">Protease</keyword>
<dbReference type="Proteomes" id="UP000297834">
    <property type="component" value="Unassembled WGS sequence"/>
</dbReference>
<keyword evidence="14" id="KW-1185">Reference proteome</keyword>
<feature type="transmembrane region" description="Helical" evidence="11">
    <location>
        <begin position="423"/>
        <end position="444"/>
    </location>
</feature>
<keyword evidence="8 11" id="KW-1133">Transmembrane helix</keyword>
<dbReference type="GO" id="GO:0004222">
    <property type="term" value="F:metalloendopeptidase activity"/>
    <property type="evidence" value="ECO:0007669"/>
    <property type="project" value="InterPro"/>
</dbReference>
<evidence type="ECO:0000313" key="14">
    <source>
        <dbReference type="Proteomes" id="UP000297834"/>
    </source>
</evidence>
<dbReference type="Pfam" id="PF17820">
    <property type="entry name" value="PDZ_6"/>
    <property type="match status" value="1"/>
</dbReference>
<evidence type="ECO:0000256" key="8">
    <source>
        <dbReference type="ARBA" id="ARBA00022989"/>
    </source>
</evidence>
<comment type="similarity">
    <text evidence="3 11">Belongs to the peptidase M50B family.</text>
</comment>
<evidence type="ECO:0000256" key="4">
    <source>
        <dbReference type="ARBA" id="ARBA00022670"/>
    </source>
</evidence>
<dbReference type="CDD" id="cd23081">
    <property type="entry name" value="cpPDZ_EcRseP-like"/>
    <property type="match status" value="1"/>
</dbReference>
<feature type="transmembrane region" description="Helical" evidence="11">
    <location>
        <begin position="97"/>
        <end position="120"/>
    </location>
</feature>
<dbReference type="InterPro" id="IPR001478">
    <property type="entry name" value="PDZ"/>
</dbReference>
<dbReference type="GO" id="GO:0006508">
    <property type="term" value="P:proteolysis"/>
    <property type="evidence" value="ECO:0007669"/>
    <property type="project" value="UniProtKB-KW"/>
</dbReference>
<evidence type="ECO:0000256" key="9">
    <source>
        <dbReference type="ARBA" id="ARBA00023049"/>
    </source>
</evidence>
<dbReference type="CDD" id="cd06163">
    <property type="entry name" value="S2P-M50_PDZ_RseP-like"/>
    <property type="match status" value="2"/>
</dbReference>
<name>A0A4Y7XEX8_9GAMM</name>
<proteinExistence type="inferred from homology"/>
<keyword evidence="9 11" id="KW-0482">Metalloprotease</keyword>
<evidence type="ECO:0000256" key="10">
    <source>
        <dbReference type="ARBA" id="ARBA00023136"/>
    </source>
</evidence>
<evidence type="ECO:0000256" key="1">
    <source>
        <dbReference type="ARBA" id="ARBA00001947"/>
    </source>
</evidence>
<evidence type="ECO:0000259" key="12">
    <source>
        <dbReference type="PROSITE" id="PS50106"/>
    </source>
</evidence>
<dbReference type="Pfam" id="PF02163">
    <property type="entry name" value="Peptidase_M50"/>
    <property type="match status" value="1"/>
</dbReference>
<dbReference type="EC" id="3.4.24.-" evidence="11"/>
<dbReference type="PANTHER" id="PTHR42837">
    <property type="entry name" value="REGULATOR OF SIGMA-E PROTEASE RSEP"/>
    <property type="match status" value="1"/>
</dbReference>
<dbReference type="OrthoDB" id="9782003at2"/>
<keyword evidence="5 11" id="KW-0812">Transmembrane</keyword>
<dbReference type="NCBIfam" id="TIGR00054">
    <property type="entry name" value="RIP metalloprotease RseP"/>
    <property type="match status" value="1"/>
</dbReference>
<dbReference type="SUPFAM" id="SSF50156">
    <property type="entry name" value="PDZ domain-like"/>
    <property type="match status" value="2"/>
</dbReference>
<dbReference type="PANTHER" id="PTHR42837:SF2">
    <property type="entry name" value="MEMBRANE METALLOPROTEASE ARASP2, CHLOROPLASTIC-RELATED"/>
    <property type="match status" value="1"/>
</dbReference>
<evidence type="ECO:0000256" key="5">
    <source>
        <dbReference type="ARBA" id="ARBA00022692"/>
    </source>
</evidence>
<gene>
    <name evidence="13" type="primary">rseP</name>
    <name evidence="13" type="ORF">E2B99_02390</name>
</gene>
<feature type="domain" description="PDZ" evidence="12">
    <location>
        <begin position="130"/>
        <end position="159"/>
    </location>
</feature>
<keyword evidence="7 11" id="KW-0862">Zinc</keyword>
<reference evidence="13 14" key="1">
    <citation type="submission" date="2019-03" db="EMBL/GenBank/DDBJ databases">
        <title>Alkanindiges illinoisensis: a potential pathogenic isolated from ascites of a gastric cancer patient with abdominal metastasis.</title>
        <authorList>
            <person name="Hu X."/>
            <person name="Yang B."/>
            <person name="Yan X."/>
            <person name="Lin L."/>
            <person name="Zhao H."/>
            <person name="Zhou F."/>
            <person name="Su B."/>
            <person name="Chen J."/>
            <person name="Rui Y."/>
            <person name="Wang Q."/>
            <person name="Zheng L."/>
        </authorList>
    </citation>
    <scope>NUCLEOTIDE SEQUENCE [LARGE SCALE GENOMIC DNA]</scope>
    <source>
        <strain evidence="13 14">NFYY 23406</strain>
    </source>
</reference>
<dbReference type="Gene3D" id="2.30.42.10">
    <property type="match status" value="2"/>
</dbReference>
<dbReference type="STRING" id="1120977.GCA_000619845_00496"/>
<dbReference type="AlphaFoldDB" id="A0A4Y7XEX8"/>
<keyword evidence="11" id="KW-0479">Metal-binding</keyword>
<organism evidence="13 14">
    <name type="scientific">Alkanindiges illinoisensis</name>
    <dbReference type="NCBI Taxonomy" id="197183"/>
    <lineage>
        <taxon>Bacteria</taxon>
        <taxon>Pseudomonadati</taxon>
        <taxon>Pseudomonadota</taxon>
        <taxon>Gammaproteobacteria</taxon>
        <taxon>Moraxellales</taxon>
        <taxon>Moraxellaceae</taxon>
        <taxon>Alkanindiges</taxon>
    </lineage>
</organism>
<dbReference type="InterPro" id="IPR004387">
    <property type="entry name" value="Pept_M50_Zn"/>
</dbReference>
<dbReference type="InterPro" id="IPR036034">
    <property type="entry name" value="PDZ_sf"/>
</dbReference>